<dbReference type="Pfam" id="PF00196">
    <property type="entry name" value="GerE"/>
    <property type="match status" value="1"/>
</dbReference>
<feature type="domain" description="HTH luxR-type" evidence="7">
    <location>
        <begin position="545"/>
        <end position="610"/>
    </location>
</feature>
<dbReference type="EMBL" id="RSEC01000058">
    <property type="protein sequence ID" value="RSD14239.1"/>
    <property type="molecule type" value="Genomic_DNA"/>
</dbReference>
<dbReference type="InterPro" id="IPR000792">
    <property type="entry name" value="Tscrpt_reg_LuxR_C"/>
</dbReference>
<dbReference type="AlphaFoldDB" id="A0A427T5L0"/>
<dbReference type="InterPro" id="IPR011006">
    <property type="entry name" value="CheY-like_superfamily"/>
</dbReference>
<dbReference type="GO" id="GO:0000160">
    <property type="term" value="P:phosphorelay signal transduction system"/>
    <property type="evidence" value="ECO:0007669"/>
    <property type="project" value="InterPro"/>
</dbReference>
<feature type="compositionally biased region" description="Low complexity" evidence="6">
    <location>
        <begin position="193"/>
        <end position="202"/>
    </location>
</feature>
<sequence length="613" mass="65159">MAPASPRDQGVLIGVPADTGVIRSADARPAGRVDAGAGRGRSQHGGHGRSRYAVARRRHALGVPPAGARVGGAVPDPPRRHAPAAVGDRVHRGAGRRVRRRPGRRAAPALADRRPGALDRPGGARPQLRLVGDPAAGHRPADAADRAGARARRRDHRAGRRVAEPAGRRLRPEPDHRADRHRRGHRRGDHLHAAAGRAAARVRAPRRRARRAPPRVAGAPRRPRAGPVQPGDAAAGRRPGVGPARAGPRAPARRPARRRGQPLGSPAAGAGPGARRPRRRHARRSVACGRRPGRAAGGRPHRRRRAAAAGTRPVHCGPDRPGRAGQRARARRGRQRRAHPHLPRRPGRLGRRRRRARVRRAGARRRPRTRAARHARPGPAARWQADRGVRARPGHGHFGCDPAGGPVTIRVLVCDDHTVVRAGLRALLAGADGIEVVAEAASGEEAVATAAAVHPDVVLMDIQLGSGIDGIEATRRIRSTAGAPRILVLTTYDTDADISRAIAAGATGYLLKAGSANELYAAIEAAAAGRTAVSPPVADRMMAQLRAPRPALTARELDILRRLAEGLGNREIARALFISEATVKTHLSRIYSKLEVDTRSGAVAVAKEQRLLD</sequence>
<evidence type="ECO:0000259" key="7">
    <source>
        <dbReference type="PROSITE" id="PS50043"/>
    </source>
</evidence>
<evidence type="ECO:0000256" key="4">
    <source>
        <dbReference type="ARBA" id="ARBA00023163"/>
    </source>
</evidence>
<feature type="modified residue" description="4-aspartylphosphate" evidence="5">
    <location>
        <position position="461"/>
    </location>
</feature>
<comment type="caution">
    <text evidence="9">The sequence shown here is derived from an EMBL/GenBank/DDBJ whole genome shotgun (WGS) entry which is preliminary data.</text>
</comment>
<evidence type="ECO:0000256" key="1">
    <source>
        <dbReference type="ARBA" id="ARBA00022553"/>
    </source>
</evidence>
<dbReference type="SUPFAM" id="SSF52172">
    <property type="entry name" value="CheY-like"/>
    <property type="match status" value="1"/>
</dbReference>
<feature type="domain" description="Response regulatory" evidence="8">
    <location>
        <begin position="410"/>
        <end position="527"/>
    </location>
</feature>
<keyword evidence="4" id="KW-0804">Transcription</keyword>
<dbReference type="PANTHER" id="PTHR43214:SF24">
    <property type="entry name" value="TRANSCRIPTIONAL REGULATORY PROTEIN NARL-RELATED"/>
    <property type="match status" value="1"/>
</dbReference>
<keyword evidence="2" id="KW-0805">Transcription regulation</keyword>
<feature type="compositionally biased region" description="Basic residues" evidence="6">
    <location>
        <begin position="41"/>
        <end position="60"/>
    </location>
</feature>
<feature type="compositionally biased region" description="Low complexity" evidence="6">
    <location>
        <begin position="61"/>
        <end position="74"/>
    </location>
</feature>
<proteinExistence type="predicted"/>
<evidence type="ECO:0000313" key="9">
    <source>
        <dbReference type="EMBL" id="RSD14239.1"/>
    </source>
</evidence>
<feature type="compositionally biased region" description="Basic residues" evidence="6">
    <location>
        <begin position="179"/>
        <end position="189"/>
    </location>
</feature>
<feature type="compositionally biased region" description="Basic residues" evidence="6">
    <location>
        <begin position="275"/>
        <end position="284"/>
    </location>
</feature>
<dbReference type="CDD" id="cd17535">
    <property type="entry name" value="REC_NarL-like"/>
    <property type="match status" value="1"/>
</dbReference>
<organism evidence="9 10">
    <name type="scientific">Amycolatopsis eburnea</name>
    <dbReference type="NCBI Taxonomy" id="2267691"/>
    <lineage>
        <taxon>Bacteria</taxon>
        <taxon>Bacillati</taxon>
        <taxon>Actinomycetota</taxon>
        <taxon>Actinomycetes</taxon>
        <taxon>Pseudonocardiales</taxon>
        <taxon>Pseudonocardiaceae</taxon>
        <taxon>Amycolatopsis</taxon>
    </lineage>
</organism>
<evidence type="ECO:0000256" key="6">
    <source>
        <dbReference type="SAM" id="MobiDB-lite"/>
    </source>
</evidence>
<dbReference type="SMART" id="SM00421">
    <property type="entry name" value="HTH_LUXR"/>
    <property type="match status" value="1"/>
</dbReference>
<evidence type="ECO:0000259" key="8">
    <source>
        <dbReference type="PROSITE" id="PS50110"/>
    </source>
</evidence>
<dbReference type="InterPro" id="IPR058245">
    <property type="entry name" value="NreC/VraR/RcsB-like_REC"/>
</dbReference>
<reference evidence="9 10" key="1">
    <citation type="submission" date="2018-12" db="EMBL/GenBank/DDBJ databases">
        <title>Amycolatopsis eburnea sp. nov. actinomycete associate with arbuscular mycorrhiza fungal spore.</title>
        <authorList>
            <person name="Lumyong S."/>
            <person name="Chaiya L."/>
        </authorList>
    </citation>
    <scope>NUCLEOTIDE SEQUENCE [LARGE SCALE GENOMIC DNA]</scope>
    <source>
        <strain evidence="9 10">GLM-1</strain>
    </source>
</reference>
<dbReference type="InterPro" id="IPR016032">
    <property type="entry name" value="Sig_transdc_resp-reg_C-effctor"/>
</dbReference>
<dbReference type="Proteomes" id="UP000267081">
    <property type="component" value="Unassembled WGS sequence"/>
</dbReference>
<feature type="region of interest" description="Disordered" evidence="6">
    <location>
        <begin position="1"/>
        <end position="385"/>
    </location>
</feature>
<dbReference type="PRINTS" id="PR00038">
    <property type="entry name" value="HTHLUXR"/>
</dbReference>
<keyword evidence="1 5" id="KW-0597">Phosphoprotein</keyword>
<feature type="compositionally biased region" description="Basic residues" evidence="6">
    <location>
        <begin position="203"/>
        <end position="213"/>
    </location>
</feature>
<protein>
    <submittedName>
        <fullName evidence="9">DNA-binding response regulator</fullName>
    </submittedName>
</protein>
<keyword evidence="3 9" id="KW-0238">DNA-binding</keyword>
<dbReference type="Gene3D" id="3.40.50.2300">
    <property type="match status" value="1"/>
</dbReference>
<dbReference type="GO" id="GO:0003677">
    <property type="term" value="F:DNA binding"/>
    <property type="evidence" value="ECO:0007669"/>
    <property type="project" value="UniProtKB-KW"/>
</dbReference>
<dbReference type="OrthoDB" id="9808843at2"/>
<feature type="compositionally biased region" description="Basic residues" evidence="6">
    <location>
        <begin position="251"/>
        <end position="260"/>
    </location>
</feature>
<gene>
    <name evidence="9" type="ORF">EIY87_25450</name>
</gene>
<dbReference type="GO" id="GO:0006355">
    <property type="term" value="P:regulation of DNA-templated transcription"/>
    <property type="evidence" value="ECO:0007669"/>
    <property type="project" value="InterPro"/>
</dbReference>
<dbReference type="PROSITE" id="PS50110">
    <property type="entry name" value="RESPONSE_REGULATORY"/>
    <property type="match status" value="1"/>
</dbReference>
<dbReference type="SUPFAM" id="SSF46894">
    <property type="entry name" value="C-terminal effector domain of the bipartite response regulators"/>
    <property type="match status" value="1"/>
</dbReference>
<evidence type="ECO:0000313" key="10">
    <source>
        <dbReference type="Proteomes" id="UP000267081"/>
    </source>
</evidence>
<dbReference type="PANTHER" id="PTHR43214">
    <property type="entry name" value="TWO-COMPONENT RESPONSE REGULATOR"/>
    <property type="match status" value="1"/>
</dbReference>
<feature type="compositionally biased region" description="Basic and acidic residues" evidence="6">
    <location>
        <begin position="139"/>
        <end position="148"/>
    </location>
</feature>
<dbReference type="InterPro" id="IPR039420">
    <property type="entry name" value="WalR-like"/>
</dbReference>
<keyword evidence="10" id="KW-1185">Reference proteome</keyword>
<name>A0A427T5L0_9PSEU</name>
<evidence type="ECO:0000256" key="2">
    <source>
        <dbReference type="ARBA" id="ARBA00023015"/>
    </source>
</evidence>
<dbReference type="SMART" id="SM00448">
    <property type="entry name" value="REC"/>
    <property type="match status" value="1"/>
</dbReference>
<feature type="compositionally biased region" description="Basic residues" evidence="6">
    <location>
        <begin position="92"/>
        <end position="104"/>
    </location>
</feature>
<dbReference type="InterPro" id="IPR001789">
    <property type="entry name" value="Sig_transdc_resp-reg_receiver"/>
</dbReference>
<dbReference type="PROSITE" id="PS50043">
    <property type="entry name" value="HTH_LUXR_2"/>
    <property type="match status" value="1"/>
</dbReference>
<evidence type="ECO:0000256" key="3">
    <source>
        <dbReference type="ARBA" id="ARBA00023125"/>
    </source>
</evidence>
<dbReference type="PROSITE" id="PS00622">
    <property type="entry name" value="HTH_LUXR_1"/>
    <property type="match status" value="1"/>
</dbReference>
<accession>A0A427T5L0</accession>
<dbReference type="CDD" id="cd06170">
    <property type="entry name" value="LuxR_C_like"/>
    <property type="match status" value="1"/>
</dbReference>
<feature type="compositionally biased region" description="Basic residues" evidence="6">
    <location>
        <begin position="149"/>
        <end position="160"/>
    </location>
</feature>
<dbReference type="Pfam" id="PF00072">
    <property type="entry name" value="Response_reg"/>
    <property type="match status" value="1"/>
</dbReference>
<feature type="compositionally biased region" description="Low complexity" evidence="6">
    <location>
        <begin position="214"/>
        <end position="250"/>
    </location>
</feature>
<feature type="compositionally biased region" description="Basic residues" evidence="6">
    <location>
        <begin position="326"/>
        <end position="376"/>
    </location>
</feature>
<evidence type="ECO:0000256" key="5">
    <source>
        <dbReference type="PROSITE-ProRule" id="PRU00169"/>
    </source>
</evidence>
<feature type="compositionally biased region" description="Basic and acidic residues" evidence="6">
    <location>
        <begin position="161"/>
        <end position="178"/>
    </location>
</feature>